<comment type="similarity">
    <text evidence="1 3">Belongs to the enoyl-CoA hydratase/isomerase family.</text>
</comment>
<dbReference type="AlphaFoldDB" id="A0A839ZY57"/>
<sequence length="259" mass="27358">MSSTVEVSEPSPGVKVVTLCRPDAANALNTAMGEELLALWTSLSNDASVRAAVLTGAGRFFCAGADLKERDGMSDQQWSDQHVMFEAMIRAQLACPFPIIAAVNGAAMGGGCEMALACDFAWASQTARLGLPEVGLGIIPGLGGTQYIVRAAGERRASELLMSGLPIDAAQALDFGLVNRVTPPDELMPQVLERARVIAAKAPLSVKALKKVVRGGAALPLGKAMALELAEYNRLFKTKDRREGVAAFNQKRTAVFKGE</sequence>
<dbReference type="FunFam" id="1.10.12.10:FF:000001">
    <property type="entry name" value="Probable enoyl-CoA hydratase, mitochondrial"/>
    <property type="match status" value="1"/>
</dbReference>
<evidence type="ECO:0000313" key="5">
    <source>
        <dbReference type="Proteomes" id="UP000530564"/>
    </source>
</evidence>
<accession>A0A839ZY57</accession>
<dbReference type="InterPro" id="IPR014748">
    <property type="entry name" value="Enoyl-CoA_hydra_C"/>
</dbReference>
<dbReference type="CDD" id="cd06558">
    <property type="entry name" value="crotonase-like"/>
    <property type="match status" value="1"/>
</dbReference>
<dbReference type="GO" id="GO:0016836">
    <property type="term" value="F:hydro-lyase activity"/>
    <property type="evidence" value="ECO:0007669"/>
    <property type="project" value="UniProtKB-ARBA"/>
</dbReference>
<evidence type="ECO:0000256" key="3">
    <source>
        <dbReference type="RuleBase" id="RU003707"/>
    </source>
</evidence>
<protein>
    <submittedName>
        <fullName evidence="4">Enoyl-CoA hydratase/carnithine racemase</fullName>
    </submittedName>
</protein>
<keyword evidence="5" id="KW-1185">Reference proteome</keyword>
<organism evidence="4 5">
    <name type="scientific">Phenylobacterium haematophilum</name>
    <dbReference type="NCBI Taxonomy" id="98513"/>
    <lineage>
        <taxon>Bacteria</taxon>
        <taxon>Pseudomonadati</taxon>
        <taxon>Pseudomonadota</taxon>
        <taxon>Alphaproteobacteria</taxon>
        <taxon>Caulobacterales</taxon>
        <taxon>Caulobacteraceae</taxon>
        <taxon>Phenylobacterium</taxon>
    </lineage>
</organism>
<proteinExistence type="inferred from homology"/>
<reference evidence="4 5" key="1">
    <citation type="submission" date="2020-08" db="EMBL/GenBank/DDBJ databases">
        <title>Genomic Encyclopedia of Type Strains, Phase IV (KMG-IV): sequencing the most valuable type-strain genomes for metagenomic binning, comparative biology and taxonomic classification.</title>
        <authorList>
            <person name="Goeker M."/>
        </authorList>
    </citation>
    <scope>NUCLEOTIDE SEQUENCE [LARGE SCALE GENOMIC DNA]</scope>
    <source>
        <strain evidence="4 5">DSM 21793</strain>
    </source>
</reference>
<dbReference type="InterPro" id="IPR018376">
    <property type="entry name" value="Enoyl-CoA_hyd/isom_CS"/>
</dbReference>
<dbReference type="RefSeq" id="WP_183769988.1">
    <property type="nucleotide sequence ID" value="NZ_JACIDK010000001.1"/>
</dbReference>
<dbReference type="PROSITE" id="PS00166">
    <property type="entry name" value="ENOYL_COA_HYDRATASE"/>
    <property type="match status" value="1"/>
</dbReference>
<dbReference type="SUPFAM" id="SSF52096">
    <property type="entry name" value="ClpP/crotonase"/>
    <property type="match status" value="1"/>
</dbReference>
<dbReference type="GO" id="GO:0006635">
    <property type="term" value="P:fatty acid beta-oxidation"/>
    <property type="evidence" value="ECO:0007669"/>
    <property type="project" value="TreeGrafter"/>
</dbReference>
<dbReference type="InterPro" id="IPR029045">
    <property type="entry name" value="ClpP/crotonase-like_dom_sf"/>
</dbReference>
<dbReference type="InterPro" id="IPR001753">
    <property type="entry name" value="Enoyl-CoA_hydra/iso"/>
</dbReference>
<dbReference type="PANTHER" id="PTHR11941:SF54">
    <property type="entry name" value="ENOYL-COA HYDRATASE, MITOCHONDRIAL"/>
    <property type="match status" value="1"/>
</dbReference>
<dbReference type="Gene3D" id="3.90.226.10">
    <property type="entry name" value="2-enoyl-CoA Hydratase, Chain A, domain 1"/>
    <property type="match status" value="1"/>
</dbReference>
<dbReference type="Gene3D" id="1.10.12.10">
    <property type="entry name" value="Lyase 2-enoyl-coa Hydratase, Chain A, domain 2"/>
    <property type="match status" value="1"/>
</dbReference>
<evidence type="ECO:0000313" key="4">
    <source>
        <dbReference type="EMBL" id="MBB3890122.1"/>
    </source>
</evidence>
<gene>
    <name evidence="4" type="ORF">GGQ61_000819</name>
</gene>
<dbReference type="PANTHER" id="PTHR11941">
    <property type="entry name" value="ENOYL-COA HYDRATASE-RELATED"/>
    <property type="match status" value="1"/>
</dbReference>
<dbReference type="Pfam" id="PF00378">
    <property type="entry name" value="ECH_1"/>
    <property type="match status" value="1"/>
</dbReference>
<dbReference type="FunFam" id="3.90.226.10:FF:000009">
    <property type="entry name" value="Carnitinyl-CoA dehydratase"/>
    <property type="match status" value="1"/>
</dbReference>
<evidence type="ECO:0000256" key="2">
    <source>
        <dbReference type="ARBA" id="ARBA00023239"/>
    </source>
</evidence>
<dbReference type="EMBL" id="JACIDK010000001">
    <property type="protein sequence ID" value="MBB3890122.1"/>
    <property type="molecule type" value="Genomic_DNA"/>
</dbReference>
<keyword evidence="2" id="KW-0456">Lyase</keyword>
<comment type="caution">
    <text evidence="4">The sequence shown here is derived from an EMBL/GenBank/DDBJ whole genome shotgun (WGS) entry which is preliminary data.</text>
</comment>
<dbReference type="Proteomes" id="UP000530564">
    <property type="component" value="Unassembled WGS sequence"/>
</dbReference>
<evidence type="ECO:0000256" key="1">
    <source>
        <dbReference type="ARBA" id="ARBA00005254"/>
    </source>
</evidence>
<name>A0A839ZY57_9CAUL</name>